<dbReference type="AlphaFoldDB" id="A0AAW2ZF90"/>
<dbReference type="Gene3D" id="3.20.20.100">
    <property type="entry name" value="NADP-dependent oxidoreductase domain"/>
    <property type="match status" value="1"/>
</dbReference>
<protein>
    <recommendedName>
        <fullName evidence="2">NADP-dependent oxidoreductase domain-containing protein</fullName>
    </recommendedName>
</protein>
<sequence length="548" mass="63048">MLNVRSLSKLNFLRFNVRQYAAGKATSEGTQRYYLDKLQMFAENAITRTPSVSKRSNWTIGRVGFDSTQVSNNNKNYQVALQFALQSGCNVVHIDPNNVIGQELCAVVLNGMIEENVLKRDEIIITSQVGYHEPTGRDSINIVHFDPTKDHSIAPSSIKDQLALLKELLHMDTIDILYLTDPEIQYADDDDDATFSNKIEEAFSYMEQLVQEGQIQRYGIHSRFLPDQSRRKFTLKQYLDVAIKAGGEDHHFEYISFPYNFVEKQPYQHRAYNGSTDNLFQNAQHYNISTIGHRPLHAILPGGKSVKFVDVRVENDTHSFEPTLQDPNQETALNVFMDSMNETIRYEQTLPDADDFPTDIAKGENHKLPHIGALRWGMILSGNLSRLDTLHTFENVLENRIRPELHYAHEKLRKSQMGKKYSQWLVQYNYLCTKMIRDYTTLLKEKHLFEVRNAKKHVDELCPELIGSETMSKKVMRTLLSSGVDCVLTDPRHESQIDDLVVSIGEHVSEKGVKDLMEKAEWRTINFEESDEPMEGQPRRSLDNDEDL</sequence>
<feature type="compositionally biased region" description="Basic and acidic residues" evidence="1">
    <location>
        <begin position="537"/>
        <end position="548"/>
    </location>
</feature>
<dbReference type="SUPFAM" id="SSF51430">
    <property type="entry name" value="NAD(P)-linked oxidoreductase"/>
    <property type="match status" value="1"/>
</dbReference>
<evidence type="ECO:0000259" key="2">
    <source>
        <dbReference type="Pfam" id="PF00248"/>
    </source>
</evidence>
<evidence type="ECO:0000256" key="1">
    <source>
        <dbReference type="SAM" id="MobiDB-lite"/>
    </source>
</evidence>
<evidence type="ECO:0000313" key="3">
    <source>
        <dbReference type="EMBL" id="KAL0488456.1"/>
    </source>
</evidence>
<gene>
    <name evidence="3" type="ORF">AKO1_015621</name>
</gene>
<organism evidence="3 4">
    <name type="scientific">Acrasis kona</name>
    <dbReference type="NCBI Taxonomy" id="1008807"/>
    <lineage>
        <taxon>Eukaryota</taxon>
        <taxon>Discoba</taxon>
        <taxon>Heterolobosea</taxon>
        <taxon>Tetramitia</taxon>
        <taxon>Eutetramitia</taxon>
        <taxon>Acrasidae</taxon>
        <taxon>Acrasis</taxon>
    </lineage>
</organism>
<dbReference type="EMBL" id="JAOPGA020001439">
    <property type="protein sequence ID" value="KAL0488456.1"/>
    <property type="molecule type" value="Genomic_DNA"/>
</dbReference>
<dbReference type="Proteomes" id="UP001431209">
    <property type="component" value="Unassembled WGS sequence"/>
</dbReference>
<feature type="domain" description="NADP-dependent oxidoreductase" evidence="2">
    <location>
        <begin position="61"/>
        <end position="298"/>
    </location>
</feature>
<name>A0AAW2ZF90_9EUKA</name>
<proteinExistence type="predicted"/>
<keyword evidence="4" id="KW-1185">Reference proteome</keyword>
<evidence type="ECO:0000313" key="4">
    <source>
        <dbReference type="Proteomes" id="UP001431209"/>
    </source>
</evidence>
<dbReference type="InterPro" id="IPR036812">
    <property type="entry name" value="NAD(P)_OxRdtase_dom_sf"/>
</dbReference>
<dbReference type="Pfam" id="PF00248">
    <property type="entry name" value="Aldo_ket_red"/>
    <property type="match status" value="1"/>
</dbReference>
<comment type="caution">
    <text evidence="3">The sequence shown here is derived from an EMBL/GenBank/DDBJ whole genome shotgun (WGS) entry which is preliminary data.</text>
</comment>
<feature type="region of interest" description="Disordered" evidence="1">
    <location>
        <begin position="525"/>
        <end position="548"/>
    </location>
</feature>
<dbReference type="InterPro" id="IPR023210">
    <property type="entry name" value="NADP_OxRdtase_dom"/>
</dbReference>
<reference evidence="3 4" key="1">
    <citation type="submission" date="2024-03" db="EMBL/GenBank/DDBJ databases">
        <title>The Acrasis kona genome and developmental transcriptomes reveal deep origins of eukaryotic multicellular pathways.</title>
        <authorList>
            <person name="Sheikh S."/>
            <person name="Fu C.-J."/>
            <person name="Brown M.W."/>
            <person name="Baldauf S.L."/>
        </authorList>
    </citation>
    <scope>NUCLEOTIDE SEQUENCE [LARGE SCALE GENOMIC DNA]</scope>
    <source>
        <strain evidence="3 4">ATCC MYA-3509</strain>
    </source>
</reference>
<accession>A0AAW2ZF90</accession>